<comment type="caution">
    <text evidence="4">The sequence shown here is derived from an EMBL/GenBank/DDBJ whole genome shotgun (WGS) entry which is preliminary data.</text>
</comment>
<evidence type="ECO:0000256" key="1">
    <source>
        <dbReference type="SAM" id="Coils"/>
    </source>
</evidence>
<feature type="compositionally biased region" description="Basic and acidic residues" evidence="2">
    <location>
        <begin position="197"/>
        <end position="208"/>
    </location>
</feature>
<feature type="transmembrane region" description="Helical" evidence="3">
    <location>
        <begin position="337"/>
        <end position="358"/>
    </location>
</feature>
<keyword evidence="3" id="KW-0812">Transmembrane</keyword>
<reference evidence="4" key="1">
    <citation type="submission" date="2023-06" db="EMBL/GenBank/DDBJ databases">
        <title>Genomic analysis of the entomopathogenic nematode Steinernema hermaphroditum.</title>
        <authorList>
            <person name="Schwarz E.M."/>
            <person name="Heppert J.K."/>
            <person name="Baniya A."/>
            <person name="Schwartz H.T."/>
            <person name="Tan C.-H."/>
            <person name="Antoshechkin I."/>
            <person name="Sternberg P.W."/>
            <person name="Goodrich-Blair H."/>
            <person name="Dillman A.R."/>
        </authorList>
    </citation>
    <scope>NUCLEOTIDE SEQUENCE</scope>
    <source>
        <strain evidence="4">PS9179</strain>
        <tissue evidence="4">Whole animal</tissue>
    </source>
</reference>
<feature type="coiled-coil region" evidence="1">
    <location>
        <begin position="289"/>
        <end position="316"/>
    </location>
</feature>
<sequence>MASPPTTTFGAFVKECESCDCNCGSDICSCGCYCLCCCRCDCDRQCVCSCKCRRFYNDENGDNQEEENFVDYEEPNGEQICADPDCPCTAWNYSDDRFDDEAEYEGEWQRLSDNPSECNCDCSCCHSEEEGDREEEEEESSEKEECSCSDSEECSCSDSEECSCSDSEECSECECSYWENSSEDDSESDDCDDSEEAREGLKSDRSTVDSDSSEPCANSEDEFKYDIVISAAFGSDESSAESSEEGAEAAKESCDSSEPQCRHSKEEDSEDDRFVNMNCFEVPVLYDEIGELKKTVAAGQEEVRQLRAEVGRLRAALEMRHQEEEIVGFGIGDMVGVVMWTAFDTVFYFLLFLTLVLIMF</sequence>
<feature type="compositionally biased region" description="Acidic residues" evidence="2">
    <location>
        <begin position="238"/>
        <end position="247"/>
    </location>
</feature>
<keyword evidence="3" id="KW-0472">Membrane</keyword>
<feature type="region of interest" description="Disordered" evidence="2">
    <location>
        <begin position="235"/>
        <end position="269"/>
    </location>
</feature>
<feature type="compositionally biased region" description="Acidic residues" evidence="2">
    <location>
        <begin position="150"/>
        <end position="172"/>
    </location>
</feature>
<dbReference type="AlphaFoldDB" id="A0AA39HH32"/>
<gene>
    <name evidence="4" type="ORF">QR680_018163</name>
</gene>
<keyword evidence="5" id="KW-1185">Reference proteome</keyword>
<evidence type="ECO:0000313" key="5">
    <source>
        <dbReference type="Proteomes" id="UP001175271"/>
    </source>
</evidence>
<feature type="region of interest" description="Disordered" evidence="2">
    <location>
        <begin position="147"/>
        <end position="218"/>
    </location>
</feature>
<name>A0AA39HH32_9BILA</name>
<proteinExistence type="predicted"/>
<evidence type="ECO:0000256" key="2">
    <source>
        <dbReference type="SAM" id="MobiDB-lite"/>
    </source>
</evidence>
<evidence type="ECO:0000256" key="3">
    <source>
        <dbReference type="SAM" id="Phobius"/>
    </source>
</evidence>
<organism evidence="4 5">
    <name type="scientific">Steinernema hermaphroditum</name>
    <dbReference type="NCBI Taxonomy" id="289476"/>
    <lineage>
        <taxon>Eukaryota</taxon>
        <taxon>Metazoa</taxon>
        <taxon>Ecdysozoa</taxon>
        <taxon>Nematoda</taxon>
        <taxon>Chromadorea</taxon>
        <taxon>Rhabditida</taxon>
        <taxon>Tylenchina</taxon>
        <taxon>Panagrolaimomorpha</taxon>
        <taxon>Strongyloidoidea</taxon>
        <taxon>Steinernematidae</taxon>
        <taxon>Steinernema</taxon>
    </lineage>
</organism>
<dbReference type="Proteomes" id="UP001175271">
    <property type="component" value="Unassembled WGS sequence"/>
</dbReference>
<feature type="compositionally biased region" description="Acidic residues" evidence="2">
    <location>
        <begin position="181"/>
        <end position="196"/>
    </location>
</feature>
<keyword evidence="3" id="KW-1133">Transmembrane helix</keyword>
<accession>A0AA39HH32</accession>
<evidence type="ECO:0000313" key="4">
    <source>
        <dbReference type="EMBL" id="KAK0405730.1"/>
    </source>
</evidence>
<dbReference type="EMBL" id="JAUCMV010000004">
    <property type="protein sequence ID" value="KAK0405730.1"/>
    <property type="molecule type" value="Genomic_DNA"/>
</dbReference>
<keyword evidence="1" id="KW-0175">Coiled coil</keyword>
<protein>
    <submittedName>
        <fullName evidence="4">Uncharacterized protein</fullName>
    </submittedName>
</protein>
<feature type="compositionally biased region" description="Basic and acidic residues" evidence="2">
    <location>
        <begin position="248"/>
        <end position="266"/>
    </location>
</feature>